<evidence type="ECO:0000256" key="3">
    <source>
        <dbReference type="ARBA" id="ARBA00022692"/>
    </source>
</evidence>
<evidence type="ECO:0000256" key="6">
    <source>
        <dbReference type="RuleBase" id="RU004057"/>
    </source>
</evidence>
<reference evidence="10 11" key="1">
    <citation type="journal article" date="2013" name="J. Bacteriol.">
        <title>Roles of HynAB and Ech, the only two hydrogenases found in the model sulfate reducer Desulfovibrio gigas.</title>
        <authorList>
            <person name="Morais-Silva F.O."/>
            <person name="Santos C.I."/>
            <person name="Rodrigues R."/>
            <person name="Pereira I.A."/>
            <person name="Rodrigues-Pousada C."/>
        </authorList>
    </citation>
    <scope>NUCLEOTIDE SEQUENCE [LARGE SCALE GENOMIC DNA]</scope>
    <source>
        <strain evidence="11">ATCC 19364 / DSM 1382 / NCIMB 9332 / VKM B-1759</strain>
    </source>
</reference>
<evidence type="ECO:0000313" key="10">
    <source>
        <dbReference type="EMBL" id="AGW12882.1"/>
    </source>
</evidence>
<evidence type="ECO:0000256" key="4">
    <source>
        <dbReference type="ARBA" id="ARBA00022989"/>
    </source>
</evidence>
<dbReference type="PANTHER" id="PTHR30625">
    <property type="entry name" value="PROTEIN TOLQ"/>
    <property type="match status" value="1"/>
</dbReference>
<keyword evidence="5 8" id="KW-0472">Membrane</keyword>
<proteinExistence type="inferred from homology"/>
<dbReference type="KEGG" id="dgg:DGI_1005"/>
<comment type="subcellular location">
    <subcellularLocation>
        <location evidence="1">Cell membrane</location>
        <topology evidence="1">Multi-pass membrane protein</topology>
    </subcellularLocation>
    <subcellularLocation>
        <location evidence="6">Membrane</location>
        <topology evidence="6">Multi-pass membrane protein</topology>
    </subcellularLocation>
</comment>
<dbReference type="AlphaFoldDB" id="T2GAD2"/>
<dbReference type="RefSeq" id="WP_021759618.1">
    <property type="nucleotide sequence ID" value="NC_022444.1"/>
</dbReference>
<protein>
    <recommendedName>
        <fullName evidence="9">MotA/TolQ/ExbB proton channel domain-containing protein</fullName>
    </recommendedName>
</protein>
<keyword evidence="6" id="KW-0813">Transport</keyword>
<evidence type="ECO:0000256" key="2">
    <source>
        <dbReference type="ARBA" id="ARBA00022475"/>
    </source>
</evidence>
<dbReference type="InterPro" id="IPR002898">
    <property type="entry name" value="MotA_ExbB_proton_chnl"/>
</dbReference>
<evidence type="ECO:0000256" key="7">
    <source>
        <dbReference type="SAM" id="MobiDB-lite"/>
    </source>
</evidence>
<keyword evidence="4 8" id="KW-1133">Transmembrane helix</keyword>
<comment type="similarity">
    <text evidence="6">Belongs to the exbB/tolQ family.</text>
</comment>
<reference evidence="11" key="2">
    <citation type="submission" date="2013-07" db="EMBL/GenBank/DDBJ databases">
        <authorList>
            <person name="Morais-Silva F.O."/>
            <person name="Rezende A.M."/>
            <person name="Pimentel C."/>
            <person name="Resende D.M."/>
            <person name="Santos C.I."/>
            <person name="Clemente C."/>
            <person name="de Oliveira L.M."/>
            <person name="da Silva S.M."/>
            <person name="Costa D.A."/>
            <person name="Varela-Raposo A."/>
            <person name="Horacio E.C.A."/>
            <person name="Matos M."/>
            <person name="Flores O."/>
            <person name="Ruiz J.C."/>
            <person name="Rodrigues-Pousada C."/>
        </authorList>
    </citation>
    <scope>NUCLEOTIDE SEQUENCE [LARGE SCALE GENOMIC DNA]</scope>
    <source>
        <strain evidence="11">ATCC 19364 / DSM 1382 / NCIMB 9332 / VKM B-1759</strain>
    </source>
</reference>
<evidence type="ECO:0000256" key="5">
    <source>
        <dbReference type="ARBA" id="ARBA00023136"/>
    </source>
</evidence>
<organism evidence="10 11">
    <name type="scientific">Megalodesulfovibrio gigas (strain ATCC 19364 / DSM 1382 / NCIMB 9332 / VKM B-1759)</name>
    <name type="common">Desulfovibrio gigas</name>
    <dbReference type="NCBI Taxonomy" id="1121448"/>
    <lineage>
        <taxon>Bacteria</taxon>
        <taxon>Pseudomonadati</taxon>
        <taxon>Thermodesulfobacteriota</taxon>
        <taxon>Desulfovibrionia</taxon>
        <taxon>Desulfovibrionales</taxon>
        <taxon>Desulfovibrionaceae</taxon>
        <taxon>Megalodesulfovibrio</taxon>
    </lineage>
</organism>
<name>T2GAD2_MEGG1</name>
<keyword evidence="2" id="KW-1003">Cell membrane</keyword>
<accession>T2GAD2</accession>
<evidence type="ECO:0000313" key="11">
    <source>
        <dbReference type="Proteomes" id="UP000016587"/>
    </source>
</evidence>
<sequence>MAQFDLLTHVAGSTLVVQAEYLLLLGMSLGSWAAMFWKIRQYGRAGRQIRRDLTVFRRAARLPEAVQAVGRDRDSPSLAVVREAVHEYKQLEKLEASPGEVARIILENVRWGLRDEQAAQIARLAVSLNFLAMCASAAPLLGLFGTVWGIFHSFQGFAELNPGTLQIVGKGLAEALGTTIAGMLVAIPAAIGHNMLLGWLADLDAALGDLGTRFLFLLRQELGVPHKEEDAAGLARSGHPGQPGPPPGKPRRLFFRLPGVGRRDAPTDDDLPT</sequence>
<dbReference type="Pfam" id="PF01618">
    <property type="entry name" value="MotA_ExbB"/>
    <property type="match status" value="1"/>
</dbReference>
<keyword evidence="6" id="KW-0653">Protein transport</keyword>
<evidence type="ECO:0000256" key="8">
    <source>
        <dbReference type="SAM" id="Phobius"/>
    </source>
</evidence>
<dbReference type="OrthoDB" id="9805133at2"/>
<dbReference type="PANTHER" id="PTHR30625:SF3">
    <property type="entry name" value="TOL-PAL SYSTEM PROTEIN TOLQ"/>
    <property type="match status" value="1"/>
</dbReference>
<feature type="region of interest" description="Disordered" evidence="7">
    <location>
        <begin position="229"/>
        <end position="273"/>
    </location>
</feature>
<feature type="transmembrane region" description="Helical" evidence="8">
    <location>
        <begin position="15"/>
        <end position="37"/>
    </location>
</feature>
<dbReference type="Proteomes" id="UP000016587">
    <property type="component" value="Chromosome"/>
</dbReference>
<keyword evidence="11" id="KW-1185">Reference proteome</keyword>
<dbReference type="HOGENOM" id="CLU_053325_2_2_7"/>
<dbReference type="eggNOG" id="COG0811">
    <property type="taxonomic scope" value="Bacteria"/>
</dbReference>
<dbReference type="GO" id="GO:0017038">
    <property type="term" value="P:protein import"/>
    <property type="evidence" value="ECO:0007669"/>
    <property type="project" value="TreeGrafter"/>
</dbReference>
<evidence type="ECO:0000256" key="1">
    <source>
        <dbReference type="ARBA" id="ARBA00004651"/>
    </source>
</evidence>
<keyword evidence="3 8" id="KW-0812">Transmembrane</keyword>
<feature type="domain" description="MotA/TolQ/ExbB proton channel" evidence="9">
    <location>
        <begin position="101"/>
        <end position="200"/>
    </location>
</feature>
<feature type="transmembrane region" description="Helical" evidence="8">
    <location>
        <begin position="171"/>
        <end position="191"/>
    </location>
</feature>
<dbReference type="InterPro" id="IPR050790">
    <property type="entry name" value="ExbB/TolQ_transport"/>
</dbReference>
<dbReference type="EMBL" id="CP006585">
    <property type="protein sequence ID" value="AGW12882.1"/>
    <property type="molecule type" value="Genomic_DNA"/>
</dbReference>
<gene>
    <name evidence="10" type="ORF">DGI_1005</name>
</gene>
<dbReference type="STRING" id="1121448.DGI_1005"/>
<evidence type="ECO:0000259" key="9">
    <source>
        <dbReference type="Pfam" id="PF01618"/>
    </source>
</evidence>
<dbReference type="GO" id="GO:0005886">
    <property type="term" value="C:plasma membrane"/>
    <property type="evidence" value="ECO:0007669"/>
    <property type="project" value="UniProtKB-SubCell"/>
</dbReference>
<feature type="transmembrane region" description="Helical" evidence="8">
    <location>
        <begin position="130"/>
        <end position="151"/>
    </location>
</feature>
<dbReference type="PATRIC" id="fig|1121448.10.peg.1008"/>